<reference evidence="2" key="1">
    <citation type="submission" date="2024-07" db="EMBL/GenBank/DDBJ databases">
        <authorList>
            <person name="Yu S.T."/>
        </authorList>
    </citation>
    <scope>NUCLEOTIDE SEQUENCE</scope>
    <source>
        <strain evidence="2">R17</strain>
    </source>
</reference>
<organism evidence="2">
    <name type="scientific">Streptomyces sp. R17</name>
    <dbReference type="NCBI Taxonomy" id="3238626"/>
    <lineage>
        <taxon>Bacteria</taxon>
        <taxon>Bacillati</taxon>
        <taxon>Actinomycetota</taxon>
        <taxon>Actinomycetes</taxon>
        <taxon>Kitasatosporales</taxon>
        <taxon>Streptomycetaceae</taxon>
        <taxon>Streptomyces</taxon>
    </lineage>
</organism>
<dbReference type="AlphaFoldDB" id="A0AB39NX59"/>
<dbReference type="EMBL" id="CP163433">
    <property type="protein sequence ID" value="XDQ22932.1"/>
    <property type="molecule type" value="Genomic_DNA"/>
</dbReference>
<sequence>MSELTELTAARLLDGYRKGECTTCPRTMPGTQPTSGEIPTRLRR</sequence>
<feature type="region of interest" description="Disordered" evidence="1">
    <location>
        <begin position="23"/>
        <end position="44"/>
    </location>
</feature>
<dbReference type="RefSeq" id="WP_267283569.1">
    <property type="nucleotide sequence ID" value="NZ_CP163433.1"/>
</dbReference>
<protein>
    <submittedName>
        <fullName evidence="2">Uncharacterized protein</fullName>
    </submittedName>
</protein>
<dbReference type="GeneID" id="303249799"/>
<gene>
    <name evidence="2" type="ORF">AB5J48_11810</name>
</gene>
<name>A0AB39NX59_9ACTN</name>
<accession>A0AB39NX59</accession>
<evidence type="ECO:0000256" key="1">
    <source>
        <dbReference type="SAM" id="MobiDB-lite"/>
    </source>
</evidence>
<evidence type="ECO:0000313" key="2">
    <source>
        <dbReference type="EMBL" id="XDQ22932.1"/>
    </source>
</evidence>
<proteinExistence type="predicted"/>